<gene>
    <name evidence="1" type="ordered locus">CBUD_1024</name>
</gene>
<name>A9KG57_COXBN</name>
<proteinExistence type="predicted"/>
<evidence type="ECO:0000313" key="1">
    <source>
        <dbReference type="EMBL" id="ABS76949.1"/>
    </source>
</evidence>
<evidence type="ECO:0000313" key="2">
    <source>
        <dbReference type="Proteomes" id="UP000008555"/>
    </source>
</evidence>
<sequence>MRKRSFEKLAHHLKPGHAYRRGSLVSHSTTIDRDLLRLVQKGLLEKVDAGLYYRPRASRYGGLPLEVGNSKD</sequence>
<dbReference type="KEGG" id="cbd:CBUD_1024"/>
<dbReference type="HOGENOM" id="CLU_2715587_0_0_6"/>
<dbReference type="EMBL" id="CP000733">
    <property type="protein sequence ID" value="ABS76949.1"/>
    <property type="molecule type" value="Genomic_DNA"/>
</dbReference>
<accession>A9KG57</accession>
<evidence type="ECO:0008006" key="3">
    <source>
        <dbReference type="Google" id="ProtNLM"/>
    </source>
</evidence>
<organism evidence="1 2">
    <name type="scientific">Coxiella burnetii (strain Dugway 5J108-111)</name>
    <dbReference type="NCBI Taxonomy" id="434922"/>
    <lineage>
        <taxon>Bacteria</taxon>
        <taxon>Pseudomonadati</taxon>
        <taxon>Pseudomonadota</taxon>
        <taxon>Gammaproteobacteria</taxon>
        <taxon>Legionellales</taxon>
        <taxon>Coxiellaceae</taxon>
        <taxon>Coxiella</taxon>
    </lineage>
</organism>
<protein>
    <recommendedName>
        <fullName evidence="3">Transcriptional regulator</fullName>
    </recommendedName>
</protein>
<dbReference type="RefSeq" id="WP_005768632.1">
    <property type="nucleotide sequence ID" value="NC_009727.1"/>
</dbReference>
<reference evidence="1 2" key="1">
    <citation type="journal article" date="2009" name="Infect. Immun.">
        <title>Comparative genomics reveal extensive transposon-mediated genomic plasticity and diversity among potential effector proteins within the genus Coxiella.</title>
        <authorList>
            <person name="Beare P.A."/>
            <person name="Unsworth N."/>
            <person name="Andoh M."/>
            <person name="Voth D.E."/>
            <person name="Omsland A."/>
            <person name="Gilk S.D."/>
            <person name="Williams K.P."/>
            <person name="Sobral B.W."/>
            <person name="Kupko J.J.III."/>
            <person name="Porcella S.F."/>
            <person name="Samuel J.E."/>
            <person name="Heinzen R.A."/>
        </authorList>
    </citation>
    <scope>NUCLEOTIDE SEQUENCE [LARGE SCALE GENOMIC DNA]</scope>
    <source>
        <strain evidence="1 2">Dugway 5J108-111</strain>
    </source>
</reference>
<dbReference type="AlphaFoldDB" id="A9KG57"/>
<dbReference type="Proteomes" id="UP000008555">
    <property type="component" value="Chromosome"/>
</dbReference>